<evidence type="ECO:0000256" key="1">
    <source>
        <dbReference type="SAM" id="Phobius"/>
    </source>
</evidence>
<sequence length="22" mass="2687">MSHFFMTLILIILFPYILVLYV</sequence>
<dbReference type="Proteomes" id="UP000250163">
    <property type="component" value="Chromosome MORIYA"/>
</dbReference>
<organism evidence="2 3">
    <name type="scientific">Moritella yayanosii</name>
    <dbReference type="NCBI Taxonomy" id="69539"/>
    <lineage>
        <taxon>Bacteria</taxon>
        <taxon>Pseudomonadati</taxon>
        <taxon>Pseudomonadota</taxon>
        <taxon>Gammaproteobacteria</taxon>
        <taxon>Alteromonadales</taxon>
        <taxon>Moritellaceae</taxon>
        <taxon>Moritella</taxon>
    </lineage>
</organism>
<keyword evidence="1" id="KW-0472">Membrane</keyword>
<keyword evidence="1" id="KW-0812">Transmembrane</keyword>
<dbReference type="AlphaFoldDB" id="A0A330LNA6"/>
<evidence type="ECO:0000313" key="3">
    <source>
        <dbReference type="Proteomes" id="UP000250163"/>
    </source>
</evidence>
<proteinExistence type="predicted"/>
<dbReference type="EMBL" id="LS483250">
    <property type="protein sequence ID" value="SQD77706.1"/>
    <property type="molecule type" value="Genomic_DNA"/>
</dbReference>
<protein>
    <submittedName>
        <fullName evidence="2">Uncharacterized protein</fullName>
    </submittedName>
</protein>
<evidence type="ECO:0000313" key="2">
    <source>
        <dbReference type="EMBL" id="SQD77706.1"/>
    </source>
</evidence>
<keyword evidence="1" id="KW-1133">Transmembrane helix</keyword>
<keyword evidence="3" id="KW-1185">Reference proteome</keyword>
<feature type="transmembrane region" description="Helical" evidence="1">
    <location>
        <begin position="5"/>
        <end position="21"/>
    </location>
</feature>
<accession>A0A330LNA6</accession>
<reference evidence="3" key="1">
    <citation type="submission" date="2018-05" db="EMBL/GenBank/DDBJ databases">
        <authorList>
            <person name="Cea G.-C."/>
            <person name="William W."/>
        </authorList>
    </citation>
    <scope>NUCLEOTIDE SEQUENCE [LARGE SCALE GENOMIC DNA]</scope>
    <source>
        <strain evidence="3">DB21MT 5</strain>
    </source>
</reference>
<dbReference type="KEGG" id="mya:MORIYA_1228"/>
<name>A0A330LNA6_9GAMM</name>
<gene>
    <name evidence="2" type="ORF">MORIYA_1228</name>
</gene>